<gene>
    <name evidence="2" type="ORF">AXFE_18110</name>
</gene>
<dbReference type="AlphaFoldDB" id="A0A0D8HHL7"/>
<sequence>MHTSGHHFCTFYHSSRLSEAAFFTITVAISFGPSMGISCRGGEIM</sequence>
<keyword evidence="1" id="KW-0812">Transmembrane</keyword>
<reference evidence="2 3" key="1">
    <citation type="submission" date="2015-01" db="EMBL/GenBank/DDBJ databases">
        <title>Draft genome of the acidophilic iron oxidizer Acidithrix ferrooxidans strain Py-F3.</title>
        <authorList>
            <person name="Poehlein A."/>
            <person name="Eisen S."/>
            <person name="Schloemann M."/>
            <person name="Johnson B.D."/>
            <person name="Daniel R."/>
            <person name="Muehling M."/>
        </authorList>
    </citation>
    <scope>NUCLEOTIDE SEQUENCE [LARGE SCALE GENOMIC DNA]</scope>
    <source>
        <strain evidence="2 3">Py-F3</strain>
    </source>
</reference>
<evidence type="ECO:0000313" key="2">
    <source>
        <dbReference type="EMBL" id="KJF17329.1"/>
    </source>
</evidence>
<evidence type="ECO:0000256" key="1">
    <source>
        <dbReference type="SAM" id="Phobius"/>
    </source>
</evidence>
<proteinExistence type="predicted"/>
<protein>
    <submittedName>
        <fullName evidence="2">Uncharacterized protein</fullName>
    </submittedName>
</protein>
<accession>A0A0D8HHL7</accession>
<dbReference type="STRING" id="1280514.AXFE_18110"/>
<keyword evidence="1" id="KW-0472">Membrane</keyword>
<dbReference type="Proteomes" id="UP000032360">
    <property type="component" value="Unassembled WGS sequence"/>
</dbReference>
<name>A0A0D8HHL7_9ACTN</name>
<keyword evidence="3" id="KW-1185">Reference proteome</keyword>
<organism evidence="2 3">
    <name type="scientific">Acidithrix ferrooxidans</name>
    <dbReference type="NCBI Taxonomy" id="1280514"/>
    <lineage>
        <taxon>Bacteria</taxon>
        <taxon>Bacillati</taxon>
        <taxon>Actinomycetota</taxon>
        <taxon>Acidimicrobiia</taxon>
        <taxon>Acidimicrobiales</taxon>
        <taxon>Acidimicrobiaceae</taxon>
        <taxon>Acidithrix</taxon>
    </lineage>
</organism>
<comment type="caution">
    <text evidence="2">The sequence shown here is derived from an EMBL/GenBank/DDBJ whole genome shotgun (WGS) entry which is preliminary data.</text>
</comment>
<dbReference type="EMBL" id="JXYS01000052">
    <property type="protein sequence ID" value="KJF17329.1"/>
    <property type="molecule type" value="Genomic_DNA"/>
</dbReference>
<feature type="transmembrane region" description="Helical" evidence="1">
    <location>
        <begin position="20"/>
        <end position="39"/>
    </location>
</feature>
<evidence type="ECO:0000313" key="3">
    <source>
        <dbReference type="Proteomes" id="UP000032360"/>
    </source>
</evidence>
<keyword evidence="1" id="KW-1133">Transmembrane helix</keyword>